<gene>
    <name evidence="1" type="ORF">QJS35_00575</name>
</gene>
<keyword evidence="2" id="KW-1185">Reference proteome</keyword>
<dbReference type="Proteomes" id="UP001493487">
    <property type="component" value="Unassembled WGS sequence"/>
</dbReference>
<evidence type="ECO:0000313" key="2">
    <source>
        <dbReference type="Proteomes" id="UP001493487"/>
    </source>
</evidence>
<organism evidence="1 2">
    <name type="scientific">Cohnella silvisoli</name>
    <dbReference type="NCBI Taxonomy" id="2873699"/>
    <lineage>
        <taxon>Bacteria</taxon>
        <taxon>Bacillati</taxon>
        <taxon>Bacillota</taxon>
        <taxon>Bacilli</taxon>
        <taxon>Bacillales</taxon>
        <taxon>Paenibacillaceae</taxon>
        <taxon>Cohnella</taxon>
    </lineage>
</organism>
<protein>
    <submittedName>
        <fullName evidence="1">Helix-turn-helix domain-containing protein</fullName>
    </submittedName>
</protein>
<dbReference type="RefSeq" id="WP_232183127.1">
    <property type="nucleotide sequence ID" value="NZ_JAIOAP010000001.1"/>
</dbReference>
<accession>A0ABV1KM21</accession>
<sequence>MIMPMSTLEKAAFNQQAPSLFRQMIELDYATSALLVKALAHSVKNADTIVRTWDENLFQDRLVLIEYFNKLTELISEEASKQKSNIVYSTTDLSRYTGTTVQTINNWVRDGRIEGVIRHGREHLRIPEDAVVMFPNGNRVPVSVLKQNWENENEEPVVDEFTYLKNSIQELSEKYDGRSFEEVFGSKTILELTPGEDTDASVWKSYLTKLKSVTGHT</sequence>
<proteinExistence type="predicted"/>
<evidence type="ECO:0000313" key="1">
    <source>
        <dbReference type="EMBL" id="MEQ4480878.1"/>
    </source>
</evidence>
<comment type="caution">
    <text evidence="1">The sequence shown here is derived from an EMBL/GenBank/DDBJ whole genome shotgun (WGS) entry which is preliminary data.</text>
</comment>
<dbReference type="EMBL" id="JASKHM010000001">
    <property type="protein sequence ID" value="MEQ4480878.1"/>
    <property type="molecule type" value="Genomic_DNA"/>
</dbReference>
<reference evidence="1 2" key="1">
    <citation type="journal article" date="2023" name="Genome Announc.">
        <title>Pan-Genome Analyses of the Genus Cohnella and Proposal of the Novel Species Cohnella silvisoli sp. nov., Isolated from Forest Soil.</title>
        <authorList>
            <person name="Wang C."/>
            <person name="Mao L."/>
            <person name="Bao G."/>
            <person name="Zhu H."/>
        </authorList>
    </citation>
    <scope>NUCLEOTIDE SEQUENCE [LARGE SCALE GENOMIC DNA]</scope>
    <source>
        <strain evidence="1 2">NL03-T5-1</strain>
    </source>
</reference>
<name>A0ABV1KM21_9BACL</name>